<dbReference type="GO" id="GO:0008168">
    <property type="term" value="F:methyltransferase activity"/>
    <property type="evidence" value="ECO:0007669"/>
    <property type="project" value="UniProtKB-KW"/>
</dbReference>
<dbReference type="Gene3D" id="3.40.50.150">
    <property type="entry name" value="Vaccinia Virus protein VP39"/>
    <property type="match status" value="1"/>
</dbReference>
<organism evidence="1">
    <name type="scientific">Caldithrix abyssi</name>
    <dbReference type="NCBI Taxonomy" id="187145"/>
    <lineage>
        <taxon>Bacteria</taxon>
        <taxon>Pseudomonadati</taxon>
        <taxon>Calditrichota</taxon>
        <taxon>Calditrichia</taxon>
        <taxon>Calditrichales</taxon>
        <taxon>Calditrichaceae</taxon>
        <taxon>Caldithrix</taxon>
    </lineage>
</organism>
<sequence>MKKYEQPFYEKWYEKKVYAAEVIFDLLFDVIPPVKSAVDIGCGIGTFLSVLKKKGVTEVAGIDGPWVSEEKLCIPDGDFRRHNLEELEALERRFDLAISLEVAEHLAPESATRFVKMLTGASDFVLFSAAIPFQGGMHHVNEQWPEYWALKFQEEGFVALDLIRPAIWNETMIPSWYKQNTLLFVSQSRLSDLSLKEGYSVERDFIPPALIHPDTFLGKMKKIDSLKGTWKLFKQALFKKRP</sequence>
<dbReference type="GO" id="GO:0032259">
    <property type="term" value="P:methylation"/>
    <property type="evidence" value="ECO:0007669"/>
    <property type="project" value="UniProtKB-KW"/>
</dbReference>
<dbReference type="Pfam" id="PF13489">
    <property type="entry name" value="Methyltransf_23"/>
    <property type="match status" value="1"/>
</dbReference>
<gene>
    <name evidence="1" type="ORF">ENJ10_05390</name>
</gene>
<dbReference type="CDD" id="cd02440">
    <property type="entry name" value="AdoMet_MTases"/>
    <property type="match status" value="1"/>
</dbReference>
<dbReference type="InterPro" id="IPR029063">
    <property type="entry name" value="SAM-dependent_MTases_sf"/>
</dbReference>
<dbReference type="EMBL" id="DRLD01000149">
    <property type="protein sequence ID" value="HED10099.1"/>
    <property type="molecule type" value="Genomic_DNA"/>
</dbReference>
<name>A0A7V1LLC2_CALAY</name>
<accession>A0A7V1LLC2</accession>
<reference evidence="1" key="1">
    <citation type="journal article" date="2020" name="mSystems">
        <title>Genome- and Community-Level Interaction Insights into Carbon Utilization and Element Cycling Functions of Hydrothermarchaeota in Hydrothermal Sediment.</title>
        <authorList>
            <person name="Zhou Z."/>
            <person name="Liu Y."/>
            <person name="Xu W."/>
            <person name="Pan J."/>
            <person name="Luo Z.H."/>
            <person name="Li M."/>
        </authorList>
    </citation>
    <scope>NUCLEOTIDE SEQUENCE [LARGE SCALE GENOMIC DNA]</scope>
    <source>
        <strain evidence="1">HyVt-456</strain>
    </source>
</reference>
<protein>
    <submittedName>
        <fullName evidence="1">Class I SAM-dependent methyltransferase</fullName>
    </submittedName>
</protein>
<keyword evidence="1" id="KW-0489">Methyltransferase</keyword>
<dbReference type="AlphaFoldDB" id="A0A7V1LLC2"/>
<proteinExistence type="predicted"/>
<dbReference type="Proteomes" id="UP000886005">
    <property type="component" value="Unassembled WGS sequence"/>
</dbReference>
<keyword evidence="1" id="KW-0808">Transferase</keyword>
<evidence type="ECO:0000313" key="1">
    <source>
        <dbReference type="EMBL" id="HED10099.1"/>
    </source>
</evidence>
<comment type="caution">
    <text evidence="1">The sequence shown here is derived from an EMBL/GenBank/DDBJ whole genome shotgun (WGS) entry which is preliminary data.</text>
</comment>
<dbReference type="SUPFAM" id="SSF53335">
    <property type="entry name" value="S-adenosyl-L-methionine-dependent methyltransferases"/>
    <property type="match status" value="1"/>
</dbReference>